<gene>
    <name evidence="2" type="ORF">CR162_13295</name>
</gene>
<proteinExistence type="predicted"/>
<accession>A0A2C6Z7H7</accession>
<comment type="caution">
    <text evidence="2">The sequence shown here is derived from an EMBL/GenBank/DDBJ whole genome shotgun (WGS) entry which is preliminary data.</text>
</comment>
<evidence type="ECO:0000313" key="2">
    <source>
        <dbReference type="EMBL" id="PHK94461.1"/>
    </source>
</evidence>
<sequence>MTSHSLASFAEGNASGAADQSASVEASASASGDGGSFAFSSATVSIEGGSDRGDFYQHAEAEASAGGAGEGMPPDVPGYTPPLEEEPGFGWHLPGLDLGFL</sequence>
<feature type="compositionally biased region" description="Low complexity" evidence="1">
    <location>
        <begin position="17"/>
        <end position="34"/>
    </location>
</feature>
<name>A0A2C6Z7H7_9PROT</name>
<organism evidence="2 3">
    <name type="scientific">Teichococcus rhizosphaerae</name>
    <dbReference type="NCBI Taxonomy" id="1335062"/>
    <lineage>
        <taxon>Bacteria</taxon>
        <taxon>Pseudomonadati</taxon>
        <taxon>Pseudomonadota</taxon>
        <taxon>Alphaproteobacteria</taxon>
        <taxon>Acetobacterales</taxon>
        <taxon>Roseomonadaceae</taxon>
        <taxon>Roseomonas</taxon>
    </lineage>
</organism>
<evidence type="ECO:0000313" key="3">
    <source>
        <dbReference type="Proteomes" id="UP000223527"/>
    </source>
</evidence>
<protein>
    <submittedName>
        <fullName evidence="2">Uncharacterized protein</fullName>
    </submittedName>
</protein>
<feature type="region of interest" description="Disordered" evidence="1">
    <location>
        <begin position="1"/>
        <end position="34"/>
    </location>
</feature>
<evidence type="ECO:0000256" key="1">
    <source>
        <dbReference type="SAM" id="MobiDB-lite"/>
    </source>
</evidence>
<dbReference type="EMBL" id="PDNU01000025">
    <property type="protein sequence ID" value="PHK94461.1"/>
    <property type="molecule type" value="Genomic_DNA"/>
</dbReference>
<dbReference type="AlphaFoldDB" id="A0A2C6Z7H7"/>
<dbReference type="Proteomes" id="UP000223527">
    <property type="component" value="Unassembled WGS sequence"/>
</dbReference>
<dbReference type="RefSeq" id="WP_099096011.1">
    <property type="nucleotide sequence ID" value="NZ_PDNU01000025.1"/>
</dbReference>
<feature type="region of interest" description="Disordered" evidence="1">
    <location>
        <begin position="49"/>
        <end position="91"/>
    </location>
</feature>
<feature type="compositionally biased region" description="Basic and acidic residues" evidence="1">
    <location>
        <begin position="49"/>
        <end position="61"/>
    </location>
</feature>
<keyword evidence="3" id="KW-1185">Reference proteome</keyword>
<reference evidence="2 3" key="1">
    <citation type="submission" date="2017-10" db="EMBL/GenBank/DDBJ databases">
        <authorList>
            <person name="Banno H."/>
            <person name="Chua N.-H."/>
        </authorList>
    </citation>
    <scope>NUCLEOTIDE SEQUENCE [LARGE SCALE GENOMIC DNA]</scope>
    <source>
        <strain evidence="2 3">YW11</strain>
    </source>
</reference>